<gene>
    <name evidence="3" type="ORF">BJ508DRAFT_192830</name>
</gene>
<dbReference type="GO" id="GO:0005694">
    <property type="term" value="C:chromosome"/>
    <property type="evidence" value="ECO:0007669"/>
    <property type="project" value="TreeGrafter"/>
</dbReference>
<dbReference type="InterPro" id="IPR011545">
    <property type="entry name" value="DEAD/DEAH_box_helicase_dom"/>
</dbReference>
<dbReference type="GO" id="GO:0043138">
    <property type="term" value="F:3'-5' DNA helicase activity"/>
    <property type="evidence" value="ECO:0007669"/>
    <property type="project" value="TreeGrafter"/>
</dbReference>
<dbReference type="InterPro" id="IPR027417">
    <property type="entry name" value="P-loop_NTPase"/>
</dbReference>
<dbReference type="AlphaFoldDB" id="A0A3N4HAU7"/>
<dbReference type="Proteomes" id="UP000275078">
    <property type="component" value="Unassembled WGS sequence"/>
</dbReference>
<dbReference type="GO" id="GO:0005634">
    <property type="term" value="C:nucleus"/>
    <property type="evidence" value="ECO:0007669"/>
    <property type="project" value="TreeGrafter"/>
</dbReference>
<dbReference type="STRING" id="1160509.A0A3N4HAU7"/>
<protein>
    <recommendedName>
        <fullName evidence="2">Helicase ATP-binding domain-containing protein</fullName>
    </recommendedName>
</protein>
<dbReference type="OrthoDB" id="5153301at2759"/>
<accession>A0A3N4HAU7</accession>
<feature type="non-terminal residue" evidence="3">
    <location>
        <position position="99"/>
    </location>
</feature>
<dbReference type="GO" id="GO:0009378">
    <property type="term" value="F:four-way junction helicase activity"/>
    <property type="evidence" value="ECO:0007669"/>
    <property type="project" value="TreeGrafter"/>
</dbReference>
<evidence type="ECO:0000259" key="2">
    <source>
        <dbReference type="PROSITE" id="PS51192"/>
    </source>
</evidence>
<evidence type="ECO:0000313" key="4">
    <source>
        <dbReference type="Proteomes" id="UP000275078"/>
    </source>
</evidence>
<proteinExistence type="inferred from homology"/>
<evidence type="ECO:0000256" key="1">
    <source>
        <dbReference type="ARBA" id="ARBA00005446"/>
    </source>
</evidence>
<reference evidence="3 4" key="1">
    <citation type="journal article" date="2018" name="Nat. Ecol. Evol.">
        <title>Pezizomycetes genomes reveal the molecular basis of ectomycorrhizal truffle lifestyle.</title>
        <authorList>
            <person name="Murat C."/>
            <person name="Payen T."/>
            <person name="Noel B."/>
            <person name="Kuo A."/>
            <person name="Morin E."/>
            <person name="Chen J."/>
            <person name="Kohler A."/>
            <person name="Krizsan K."/>
            <person name="Balestrini R."/>
            <person name="Da Silva C."/>
            <person name="Montanini B."/>
            <person name="Hainaut M."/>
            <person name="Levati E."/>
            <person name="Barry K.W."/>
            <person name="Belfiori B."/>
            <person name="Cichocki N."/>
            <person name="Clum A."/>
            <person name="Dockter R.B."/>
            <person name="Fauchery L."/>
            <person name="Guy J."/>
            <person name="Iotti M."/>
            <person name="Le Tacon F."/>
            <person name="Lindquist E.A."/>
            <person name="Lipzen A."/>
            <person name="Malagnac F."/>
            <person name="Mello A."/>
            <person name="Molinier V."/>
            <person name="Miyauchi S."/>
            <person name="Poulain J."/>
            <person name="Riccioni C."/>
            <person name="Rubini A."/>
            <person name="Sitrit Y."/>
            <person name="Splivallo R."/>
            <person name="Traeger S."/>
            <person name="Wang M."/>
            <person name="Zifcakova L."/>
            <person name="Wipf D."/>
            <person name="Zambonelli A."/>
            <person name="Paolocci F."/>
            <person name="Nowrousian M."/>
            <person name="Ottonello S."/>
            <person name="Baldrian P."/>
            <person name="Spatafora J.W."/>
            <person name="Henrissat B."/>
            <person name="Nagy L.G."/>
            <person name="Aury J.M."/>
            <person name="Wincker P."/>
            <person name="Grigoriev I.V."/>
            <person name="Bonfante P."/>
            <person name="Martin F.M."/>
        </authorList>
    </citation>
    <scope>NUCLEOTIDE SEQUENCE [LARGE SCALE GENOMIC DNA]</scope>
    <source>
        <strain evidence="3 4">RN42</strain>
    </source>
</reference>
<dbReference type="Pfam" id="PF00270">
    <property type="entry name" value="DEAD"/>
    <property type="match status" value="1"/>
</dbReference>
<dbReference type="PROSITE" id="PS51192">
    <property type="entry name" value="HELICASE_ATP_BIND_1"/>
    <property type="match status" value="1"/>
</dbReference>
<name>A0A3N4HAU7_ASCIM</name>
<dbReference type="GO" id="GO:0005737">
    <property type="term" value="C:cytoplasm"/>
    <property type="evidence" value="ECO:0007669"/>
    <property type="project" value="TreeGrafter"/>
</dbReference>
<feature type="non-terminal residue" evidence="3">
    <location>
        <position position="1"/>
    </location>
</feature>
<feature type="domain" description="Helicase ATP-binding" evidence="2">
    <location>
        <begin position="1"/>
        <end position="99"/>
    </location>
</feature>
<dbReference type="GO" id="GO:0000724">
    <property type="term" value="P:double-strand break repair via homologous recombination"/>
    <property type="evidence" value="ECO:0007669"/>
    <property type="project" value="TreeGrafter"/>
</dbReference>
<organism evidence="3 4">
    <name type="scientific">Ascobolus immersus RN42</name>
    <dbReference type="NCBI Taxonomy" id="1160509"/>
    <lineage>
        <taxon>Eukaryota</taxon>
        <taxon>Fungi</taxon>
        <taxon>Dikarya</taxon>
        <taxon>Ascomycota</taxon>
        <taxon>Pezizomycotina</taxon>
        <taxon>Pezizomycetes</taxon>
        <taxon>Pezizales</taxon>
        <taxon>Ascobolaceae</taxon>
        <taxon>Ascobolus</taxon>
    </lineage>
</organism>
<dbReference type="SUPFAM" id="SSF52540">
    <property type="entry name" value="P-loop containing nucleoside triphosphate hydrolases"/>
    <property type="match status" value="1"/>
</dbReference>
<sequence>LQTGGGKSLMFMAPSLIGEEGTSVVIVPLKALKDDIIYRCKKDKISCTAFSSGYNRSVSVLVATVEQAVQKDFLEHLAILQAEKQLKRIVIDEAHQIVS</sequence>
<evidence type="ECO:0000313" key="3">
    <source>
        <dbReference type="EMBL" id="RPA70977.1"/>
    </source>
</evidence>
<dbReference type="PANTHER" id="PTHR13710:SF149">
    <property type="entry name" value="ATP-DEPENDENT DNA HELICASE TLH2"/>
    <property type="match status" value="1"/>
</dbReference>
<dbReference type="Gene3D" id="3.40.50.300">
    <property type="entry name" value="P-loop containing nucleotide triphosphate hydrolases"/>
    <property type="match status" value="1"/>
</dbReference>
<comment type="similarity">
    <text evidence="1">Belongs to the helicase family. RecQ subfamily.</text>
</comment>
<dbReference type="GO" id="GO:0005524">
    <property type="term" value="F:ATP binding"/>
    <property type="evidence" value="ECO:0007669"/>
    <property type="project" value="InterPro"/>
</dbReference>
<dbReference type="PANTHER" id="PTHR13710">
    <property type="entry name" value="DNA HELICASE RECQ FAMILY MEMBER"/>
    <property type="match status" value="1"/>
</dbReference>
<dbReference type="InterPro" id="IPR014001">
    <property type="entry name" value="Helicase_ATP-bd"/>
</dbReference>
<dbReference type="GO" id="GO:0003676">
    <property type="term" value="F:nucleic acid binding"/>
    <property type="evidence" value="ECO:0007669"/>
    <property type="project" value="InterPro"/>
</dbReference>
<dbReference type="EMBL" id="ML119997">
    <property type="protein sequence ID" value="RPA70977.1"/>
    <property type="molecule type" value="Genomic_DNA"/>
</dbReference>
<keyword evidence="4" id="KW-1185">Reference proteome</keyword>